<organism evidence="3 4">
    <name type="scientific">Trichocladium antarcticum</name>
    <dbReference type="NCBI Taxonomy" id="1450529"/>
    <lineage>
        <taxon>Eukaryota</taxon>
        <taxon>Fungi</taxon>
        <taxon>Dikarya</taxon>
        <taxon>Ascomycota</taxon>
        <taxon>Pezizomycotina</taxon>
        <taxon>Sordariomycetes</taxon>
        <taxon>Sordariomycetidae</taxon>
        <taxon>Sordariales</taxon>
        <taxon>Chaetomiaceae</taxon>
        <taxon>Trichocladium</taxon>
    </lineage>
</organism>
<proteinExistence type="predicted"/>
<feature type="region of interest" description="Disordered" evidence="1">
    <location>
        <begin position="121"/>
        <end position="140"/>
    </location>
</feature>
<evidence type="ECO:0000313" key="4">
    <source>
        <dbReference type="Proteomes" id="UP001304895"/>
    </source>
</evidence>
<evidence type="ECO:0000256" key="1">
    <source>
        <dbReference type="SAM" id="MobiDB-lite"/>
    </source>
</evidence>
<keyword evidence="2" id="KW-1133">Transmembrane helix</keyword>
<reference evidence="3" key="1">
    <citation type="journal article" date="2023" name="Mol. Phylogenet. Evol.">
        <title>Genome-scale phylogeny and comparative genomics of the fungal order Sordariales.</title>
        <authorList>
            <person name="Hensen N."/>
            <person name="Bonometti L."/>
            <person name="Westerberg I."/>
            <person name="Brannstrom I.O."/>
            <person name="Guillou S."/>
            <person name="Cros-Aarteil S."/>
            <person name="Calhoun S."/>
            <person name="Haridas S."/>
            <person name="Kuo A."/>
            <person name="Mondo S."/>
            <person name="Pangilinan J."/>
            <person name="Riley R."/>
            <person name="LaButti K."/>
            <person name="Andreopoulos B."/>
            <person name="Lipzen A."/>
            <person name="Chen C."/>
            <person name="Yan M."/>
            <person name="Daum C."/>
            <person name="Ng V."/>
            <person name="Clum A."/>
            <person name="Steindorff A."/>
            <person name="Ohm R.A."/>
            <person name="Martin F."/>
            <person name="Silar P."/>
            <person name="Natvig D.O."/>
            <person name="Lalanne C."/>
            <person name="Gautier V."/>
            <person name="Ament-Velasquez S.L."/>
            <person name="Kruys A."/>
            <person name="Hutchinson M.I."/>
            <person name="Powell A.J."/>
            <person name="Barry K."/>
            <person name="Miller A.N."/>
            <person name="Grigoriev I.V."/>
            <person name="Debuchy R."/>
            <person name="Gladieux P."/>
            <person name="Hiltunen Thoren M."/>
            <person name="Johannesson H."/>
        </authorList>
    </citation>
    <scope>NUCLEOTIDE SEQUENCE</scope>
    <source>
        <strain evidence="3">CBS 123565</strain>
    </source>
</reference>
<sequence>MGCCGLCHGEMDGRDISGAFLLLFYFILWPRVGGLGAFIGSHVMFGRTGCIIHGTDGNGKIRGVFRSRLVGPGKGERPACEHAGEYRKGEVDLRVATYSSVQFSSLPDLEFPLTRSIRGSFGATGRRTSGGPPRQPNDNLTRRRTSFLFCLYVYHRLRGYMALHGMEFCVTAVI</sequence>
<reference evidence="3" key="2">
    <citation type="submission" date="2023-05" db="EMBL/GenBank/DDBJ databases">
        <authorList>
            <consortium name="Lawrence Berkeley National Laboratory"/>
            <person name="Steindorff A."/>
            <person name="Hensen N."/>
            <person name="Bonometti L."/>
            <person name="Westerberg I."/>
            <person name="Brannstrom I.O."/>
            <person name="Guillou S."/>
            <person name="Cros-Aarteil S."/>
            <person name="Calhoun S."/>
            <person name="Haridas S."/>
            <person name="Kuo A."/>
            <person name="Mondo S."/>
            <person name="Pangilinan J."/>
            <person name="Riley R."/>
            <person name="Labutti K."/>
            <person name="Andreopoulos B."/>
            <person name="Lipzen A."/>
            <person name="Chen C."/>
            <person name="Yanf M."/>
            <person name="Daum C."/>
            <person name="Ng V."/>
            <person name="Clum A."/>
            <person name="Ohm R."/>
            <person name="Martin F."/>
            <person name="Silar P."/>
            <person name="Natvig D."/>
            <person name="Lalanne C."/>
            <person name="Gautier V."/>
            <person name="Ament-Velasquez S.L."/>
            <person name="Kruys A."/>
            <person name="Hutchinson M.I."/>
            <person name="Powell A.J."/>
            <person name="Barry K."/>
            <person name="Miller A.N."/>
            <person name="Grigoriev I.V."/>
            <person name="Debuchy R."/>
            <person name="Gladieux P."/>
            <person name="Thoren M.H."/>
            <person name="Johannesson H."/>
        </authorList>
    </citation>
    <scope>NUCLEOTIDE SEQUENCE</scope>
    <source>
        <strain evidence="3">CBS 123565</strain>
    </source>
</reference>
<evidence type="ECO:0000313" key="3">
    <source>
        <dbReference type="EMBL" id="KAK4132843.1"/>
    </source>
</evidence>
<accession>A0AAN6UGY2</accession>
<gene>
    <name evidence="3" type="ORF">BT67DRAFT_74620</name>
</gene>
<protein>
    <submittedName>
        <fullName evidence="3">Uncharacterized protein</fullName>
    </submittedName>
</protein>
<comment type="caution">
    <text evidence="3">The sequence shown here is derived from an EMBL/GenBank/DDBJ whole genome shotgun (WGS) entry which is preliminary data.</text>
</comment>
<keyword evidence="2" id="KW-0472">Membrane</keyword>
<keyword evidence="2" id="KW-0812">Transmembrane</keyword>
<name>A0AAN6UGY2_9PEZI</name>
<dbReference type="AlphaFoldDB" id="A0AAN6UGY2"/>
<evidence type="ECO:0000256" key="2">
    <source>
        <dbReference type="SAM" id="Phobius"/>
    </source>
</evidence>
<keyword evidence="4" id="KW-1185">Reference proteome</keyword>
<dbReference type="Proteomes" id="UP001304895">
    <property type="component" value="Unassembled WGS sequence"/>
</dbReference>
<dbReference type="EMBL" id="MU853415">
    <property type="protein sequence ID" value="KAK4132843.1"/>
    <property type="molecule type" value="Genomic_DNA"/>
</dbReference>
<feature type="transmembrane region" description="Helical" evidence="2">
    <location>
        <begin position="19"/>
        <end position="39"/>
    </location>
</feature>